<reference evidence="3" key="1">
    <citation type="submission" date="2023-10" db="EMBL/GenBank/DDBJ databases">
        <authorList>
            <person name="Chen Y."/>
            <person name="Shah S."/>
            <person name="Dougan E. K."/>
            <person name="Thang M."/>
            <person name="Chan C."/>
        </authorList>
    </citation>
    <scope>NUCLEOTIDE SEQUENCE [LARGE SCALE GENOMIC DNA]</scope>
</reference>
<comment type="caution">
    <text evidence="3">The sequence shown here is derived from an EMBL/GenBank/DDBJ whole genome shotgun (WGS) entry which is preliminary data.</text>
</comment>
<dbReference type="Proteomes" id="UP001189429">
    <property type="component" value="Unassembled WGS sequence"/>
</dbReference>
<feature type="region of interest" description="Disordered" evidence="1">
    <location>
        <begin position="49"/>
        <end position="93"/>
    </location>
</feature>
<protein>
    <submittedName>
        <fullName evidence="3">Uncharacterized protein</fullName>
    </submittedName>
</protein>
<feature type="signal peptide" evidence="2">
    <location>
        <begin position="1"/>
        <end position="17"/>
    </location>
</feature>
<keyword evidence="2" id="KW-0732">Signal</keyword>
<feature type="chain" id="PRO_5046649367" evidence="2">
    <location>
        <begin position="18"/>
        <end position="286"/>
    </location>
</feature>
<evidence type="ECO:0000256" key="2">
    <source>
        <dbReference type="SAM" id="SignalP"/>
    </source>
</evidence>
<gene>
    <name evidence="3" type="ORF">PCOR1329_LOCUS52486</name>
</gene>
<evidence type="ECO:0000313" key="4">
    <source>
        <dbReference type="Proteomes" id="UP001189429"/>
    </source>
</evidence>
<evidence type="ECO:0000256" key="1">
    <source>
        <dbReference type="SAM" id="MobiDB-lite"/>
    </source>
</evidence>
<accession>A0ABN9UX21</accession>
<organism evidence="3 4">
    <name type="scientific">Prorocentrum cordatum</name>
    <dbReference type="NCBI Taxonomy" id="2364126"/>
    <lineage>
        <taxon>Eukaryota</taxon>
        <taxon>Sar</taxon>
        <taxon>Alveolata</taxon>
        <taxon>Dinophyceae</taxon>
        <taxon>Prorocentrales</taxon>
        <taxon>Prorocentraceae</taxon>
        <taxon>Prorocentrum</taxon>
    </lineage>
</organism>
<proteinExistence type="predicted"/>
<sequence>MNSVRLTLLCLAAGSLCCVLLVRYPAGPLHRVRAYWRAHGGWLEAIGLGRPPSSDPGEASGGWPGLESSAGQQAGGIGRTGGPILSSDVSPGGGQDAAGAGALADLAAGEAEARLGAGCVDGPRVDGDAWMLHCYLDWFTLTEAEGGCFGDEACTVLHDFGCDGVQWRYSFSTLDSVQAAGATRSACTKLCKAGVGLLSSQSTAAPAPAAPPAGASGEARDSAIVLLFETEAMTSQKLPALRCAEQYVAQLWKSGVRHRLVGTGAPYIGWGTKWRVMRQALEELAP</sequence>
<keyword evidence="4" id="KW-1185">Reference proteome</keyword>
<name>A0ABN9UX21_9DINO</name>
<evidence type="ECO:0000313" key="3">
    <source>
        <dbReference type="EMBL" id="CAK0864692.1"/>
    </source>
</evidence>
<dbReference type="EMBL" id="CAUYUJ010016390">
    <property type="protein sequence ID" value="CAK0864692.1"/>
    <property type="molecule type" value="Genomic_DNA"/>
</dbReference>